<dbReference type="GeneID" id="72184645"/>
<organism evidence="1 2">
    <name type="scientific">Halorussus limi</name>
    <dbReference type="NCBI Taxonomy" id="2938695"/>
    <lineage>
        <taxon>Archaea</taxon>
        <taxon>Methanobacteriati</taxon>
        <taxon>Methanobacteriota</taxon>
        <taxon>Stenosarchaea group</taxon>
        <taxon>Halobacteria</taxon>
        <taxon>Halobacteriales</taxon>
        <taxon>Haladaptataceae</taxon>
        <taxon>Halorussus</taxon>
    </lineage>
</organism>
<dbReference type="KEGG" id="halx:M0R89_05560"/>
<reference evidence="1 2" key="1">
    <citation type="submission" date="2022-04" db="EMBL/GenBank/DDBJ databases">
        <title>Diverse halophilic archaea isolated from saline environments.</title>
        <authorList>
            <person name="Cui H.-L."/>
        </authorList>
    </citation>
    <scope>NUCLEOTIDE SEQUENCE [LARGE SCALE GENOMIC DNA]</scope>
    <source>
        <strain evidence="1 2">XZYJT49</strain>
    </source>
</reference>
<keyword evidence="2" id="KW-1185">Reference proteome</keyword>
<evidence type="ECO:0000313" key="1">
    <source>
        <dbReference type="EMBL" id="UPV75532.1"/>
    </source>
</evidence>
<protein>
    <submittedName>
        <fullName evidence="1">Uncharacterized protein</fullName>
    </submittedName>
</protein>
<accession>A0A8U0HWQ9</accession>
<name>A0A8U0HWQ9_9EURY</name>
<gene>
    <name evidence="1" type="ORF">M0R89_05560</name>
</gene>
<dbReference type="EMBL" id="CP096659">
    <property type="protein sequence ID" value="UPV75532.1"/>
    <property type="molecule type" value="Genomic_DNA"/>
</dbReference>
<dbReference type="Proteomes" id="UP000830729">
    <property type="component" value="Chromosome"/>
</dbReference>
<dbReference type="AlphaFoldDB" id="A0A8U0HWQ9"/>
<sequence>MTDSTPTTGDATPFRRVSVAEVPPPSVIPADLSVEMLNGDVTSETPATVRVELRWTGDEEVRLEGGPPPLKLPVVDDVSNPTLALVPSDRFDRDDARPECWRVGKDPSEGYGLGLWTGEVGPGDEFACEAQLWTDHRAEGCLPVGRYSFGGRSYVADWDAVAEWEFTLRVSDP</sequence>
<evidence type="ECO:0000313" key="2">
    <source>
        <dbReference type="Proteomes" id="UP000830729"/>
    </source>
</evidence>
<proteinExistence type="predicted"/>
<dbReference type="RefSeq" id="WP_248651572.1">
    <property type="nucleotide sequence ID" value="NZ_CP096659.1"/>
</dbReference>